<dbReference type="SUPFAM" id="SSF52540">
    <property type="entry name" value="P-loop containing nucleoside triphosphate hydrolases"/>
    <property type="match status" value="1"/>
</dbReference>
<sequence length="147" mass="16954">MDIVLLMGLQASGKTSFYRQVFKETHVHISKDLWKNNKPYKQQKLLLESLNAGRSVVIDNTSPTREERAALIQTAKTREAKVIGYYFQSRLQDCLERNQNRDRQVPALGLYATFKKLQLPSLEEGFEALFYVELAEGTFVVSPWEEP</sequence>
<dbReference type="Pfam" id="PF13671">
    <property type="entry name" value="AAA_33"/>
    <property type="match status" value="1"/>
</dbReference>
<proteinExistence type="predicted"/>
<dbReference type="RefSeq" id="WP_189003667.1">
    <property type="nucleotide sequence ID" value="NZ_BMOD01000011.1"/>
</dbReference>
<accession>A0ABQ2D2Y0</accession>
<dbReference type="EMBL" id="BMOD01000011">
    <property type="protein sequence ID" value="GGJ41775.1"/>
    <property type="molecule type" value="Genomic_DNA"/>
</dbReference>
<reference evidence="2" key="1">
    <citation type="journal article" date="2019" name="Int. J. Syst. Evol. Microbiol.">
        <title>The Global Catalogue of Microorganisms (GCM) 10K type strain sequencing project: providing services to taxonomists for standard genome sequencing and annotation.</title>
        <authorList>
            <consortium name="The Broad Institute Genomics Platform"/>
            <consortium name="The Broad Institute Genome Sequencing Center for Infectious Disease"/>
            <person name="Wu L."/>
            <person name="Ma J."/>
        </authorList>
    </citation>
    <scope>NUCLEOTIDE SEQUENCE [LARGE SCALE GENOMIC DNA]</scope>
    <source>
        <strain evidence="2">JCM 14370</strain>
    </source>
</reference>
<name>A0ABQ2D2Y0_9DEIO</name>
<dbReference type="PIRSF" id="PIRSF037081">
    <property type="entry name" value="P-loop_All4644_prd"/>
    <property type="match status" value="1"/>
</dbReference>
<dbReference type="Gene3D" id="3.40.50.300">
    <property type="entry name" value="P-loop containing nucleotide triphosphate hydrolases"/>
    <property type="match status" value="1"/>
</dbReference>
<dbReference type="InterPro" id="IPR017101">
    <property type="entry name" value="P-loop_ATP/GTP-bd_All4644_prd"/>
</dbReference>
<dbReference type="Proteomes" id="UP000632222">
    <property type="component" value="Unassembled WGS sequence"/>
</dbReference>
<organism evidence="1 2">
    <name type="scientific">Deinococcus roseus</name>
    <dbReference type="NCBI Taxonomy" id="392414"/>
    <lineage>
        <taxon>Bacteria</taxon>
        <taxon>Thermotogati</taxon>
        <taxon>Deinococcota</taxon>
        <taxon>Deinococci</taxon>
        <taxon>Deinococcales</taxon>
        <taxon>Deinococcaceae</taxon>
        <taxon>Deinococcus</taxon>
    </lineage>
</organism>
<evidence type="ECO:0000313" key="2">
    <source>
        <dbReference type="Proteomes" id="UP000632222"/>
    </source>
</evidence>
<evidence type="ECO:0008006" key="3">
    <source>
        <dbReference type="Google" id="ProtNLM"/>
    </source>
</evidence>
<evidence type="ECO:0000313" key="1">
    <source>
        <dbReference type="EMBL" id="GGJ41775.1"/>
    </source>
</evidence>
<keyword evidence="2" id="KW-1185">Reference proteome</keyword>
<gene>
    <name evidence="1" type="ORF">GCM10008938_29810</name>
</gene>
<dbReference type="InterPro" id="IPR027417">
    <property type="entry name" value="P-loop_NTPase"/>
</dbReference>
<dbReference type="PANTHER" id="PTHR12083:SF9">
    <property type="entry name" value="BIFUNCTIONAL POLYNUCLEOTIDE PHOSPHATASE_KINASE"/>
    <property type="match status" value="1"/>
</dbReference>
<comment type="caution">
    <text evidence="1">The sequence shown here is derived from an EMBL/GenBank/DDBJ whole genome shotgun (WGS) entry which is preliminary data.</text>
</comment>
<dbReference type="PANTHER" id="PTHR12083">
    <property type="entry name" value="BIFUNCTIONAL POLYNUCLEOTIDE PHOSPHATASE/KINASE"/>
    <property type="match status" value="1"/>
</dbReference>
<protein>
    <recommendedName>
        <fullName evidence="3">Kinase</fullName>
    </recommendedName>
</protein>